<name>A0A815CSE8_9BILA</name>
<dbReference type="EMBL" id="CAJOBC010030614">
    <property type="protein sequence ID" value="CAF4088396.1"/>
    <property type="molecule type" value="Genomic_DNA"/>
</dbReference>
<evidence type="ECO:0000313" key="1">
    <source>
        <dbReference type="EMBL" id="CAF1286757.1"/>
    </source>
</evidence>
<evidence type="ECO:0000313" key="2">
    <source>
        <dbReference type="EMBL" id="CAF4088396.1"/>
    </source>
</evidence>
<sequence>TTLKKCDLRDYTLCFNHWALSMLTPNTNIETLAITIRHLNDVYFIFYMFPNLKQLYITFSALDDEINQQDHIDLVTPFFVTSLIEFKIEFLPNKFNIFKEIIEYISECKVLKKLSFIYLMGCEIDGNAFKELFTPLIIKNQIELKFYIYLSNSMSDLSSMNESFQTWMPNTAVNNSQVYNFYFVFTLPWMEKDVLFRFFINEIDYNRMNNPKCLNNIGCLNLHCSSPITYSKLSTILTTYYRNVRSLEINDLELIDNNDSNSSAMITRTITLNNVKFVDLSYSSNQTWKNFHKILRLMPNINSLSIRASNFRVSTSDLFDSLAVLCDTPAFCNKIICLQLTFKFIKVNLSQVFIYFDKLERLRLYFFRYGYDDDDDYTTTKLEYDENDLSLFCFKLIKSKTLLSVDITIYNTEMILTLYNKLINFRNHSTVSSAIIEIVHNVCLTVRKWN</sequence>
<gene>
    <name evidence="1" type="ORF">GPM918_LOCUS27826</name>
    <name evidence="2" type="ORF">SRO942_LOCUS28231</name>
</gene>
<dbReference type="Proteomes" id="UP000681722">
    <property type="component" value="Unassembled WGS sequence"/>
</dbReference>
<protein>
    <submittedName>
        <fullName evidence="1">Uncharacterized protein</fullName>
    </submittedName>
</protein>
<proteinExistence type="predicted"/>
<comment type="caution">
    <text evidence="1">The sequence shown here is derived from an EMBL/GenBank/DDBJ whole genome shotgun (WGS) entry which is preliminary data.</text>
</comment>
<dbReference type="EMBL" id="CAJNOQ010011862">
    <property type="protein sequence ID" value="CAF1286757.1"/>
    <property type="molecule type" value="Genomic_DNA"/>
</dbReference>
<dbReference type="Proteomes" id="UP000663829">
    <property type="component" value="Unassembled WGS sequence"/>
</dbReference>
<evidence type="ECO:0000313" key="3">
    <source>
        <dbReference type="Proteomes" id="UP000663829"/>
    </source>
</evidence>
<dbReference type="AlphaFoldDB" id="A0A815CSE8"/>
<organism evidence="1 3">
    <name type="scientific">Didymodactylos carnosus</name>
    <dbReference type="NCBI Taxonomy" id="1234261"/>
    <lineage>
        <taxon>Eukaryota</taxon>
        <taxon>Metazoa</taxon>
        <taxon>Spiralia</taxon>
        <taxon>Gnathifera</taxon>
        <taxon>Rotifera</taxon>
        <taxon>Eurotatoria</taxon>
        <taxon>Bdelloidea</taxon>
        <taxon>Philodinida</taxon>
        <taxon>Philodinidae</taxon>
        <taxon>Didymodactylos</taxon>
    </lineage>
</organism>
<keyword evidence="3" id="KW-1185">Reference proteome</keyword>
<accession>A0A815CSE8</accession>
<feature type="non-terminal residue" evidence="1">
    <location>
        <position position="1"/>
    </location>
</feature>
<reference evidence="1" key="1">
    <citation type="submission" date="2021-02" db="EMBL/GenBank/DDBJ databases">
        <authorList>
            <person name="Nowell W R."/>
        </authorList>
    </citation>
    <scope>NUCLEOTIDE SEQUENCE</scope>
</reference>